<organism evidence="1 2">
    <name type="scientific">Nephila pilipes</name>
    <name type="common">Giant wood spider</name>
    <name type="synonym">Nephila maculata</name>
    <dbReference type="NCBI Taxonomy" id="299642"/>
    <lineage>
        <taxon>Eukaryota</taxon>
        <taxon>Metazoa</taxon>
        <taxon>Ecdysozoa</taxon>
        <taxon>Arthropoda</taxon>
        <taxon>Chelicerata</taxon>
        <taxon>Arachnida</taxon>
        <taxon>Araneae</taxon>
        <taxon>Araneomorphae</taxon>
        <taxon>Entelegynae</taxon>
        <taxon>Araneoidea</taxon>
        <taxon>Nephilidae</taxon>
        <taxon>Nephila</taxon>
    </lineage>
</organism>
<dbReference type="Proteomes" id="UP000887013">
    <property type="component" value="Unassembled WGS sequence"/>
</dbReference>
<comment type="caution">
    <text evidence="1">The sequence shown here is derived from an EMBL/GenBank/DDBJ whole genome shotgun (WGS) entry which is preliminary data.</text>
</comment>
<proteinExistence type="predicted"/>
<name>A0A8X6J9N6_NEPPI</name>
<accession>A0A8X6J9N6</accession>
<evidence type="ECO:0000313" key="2">
    <source>
        <dbReference type="Proteomes" id="UP000887013"/>
    </source>
</evidence>
<protein>
    <submittedName>
        <fullName evidence="1">Uncharacterized protein</fullName>
    </submittedName>
</protein>
<keyword evidence="2" id="KW-1185">Reference proteome</keyword>
<dbReference type="EMBL" id="BMAW01045360">
    <property type="protein sequence ID" value="GFS49480.1"/>
    <property type="molecule type" value="Genomic_DNA"/>
</dbReference>
<evidence type="ECO:0000313" key="1">
    <source>
        <dbReference type="EMBL" id="GFS49480.1"/>
    </source>
</evidence>
<dbReference type="AlphaFoldDB" id="A0A8X6J9N6"/>
<sequence length="85" mass="10259">MGIRTRTREGKKKGTFFLRGTRNLDWKQNEFQDNRKTCRSERRPLPEASAAWGMRKTAYIEQLRLCNRYRHNNQQKEIKGFTPQK</sequence>
<gene>
    <name evidence="1" type="ORF">NPIL_411531</name>
</gene>
<reference evidence="1" key="1">
    <citation type="submission" date="2020-08" db="EMBL/GenBank/DDBJ databases">
        <title>Multicomponent nature underlies the extraordinary mechanical properties of spider dragline silk.</title>
        <authorList>
            <person name="Kono N."/>
            <person name="Nakamura H."/>
            <person name="Mori M."/>
            <person name="Yoshida Y."/>
            <person name="Ohtoshi R."/>
            <person name="Malay A.D."/>
            <person name="Moran D.A.P."/>
            <person name="Tomita M."/>
            <person name="Numata K."/>
            <person name="Arakawa K."/>
        </authorList>
    </citation>
    <scope>NUCLEOTIDE SEQUENCE</scope>
</reference>